<evidence type="ECO:0000256" key="7">
    <source>
        <dbReference type="SAM" id="Phobius"/>
    </source>
</evidence>
<dbReference type="OrthoDB" id="75720at2759"/>
<feature type="transmembrane region" description="Helical" evidence="7">
    <location>
        <begin position="227"/>
        <end position="248"/>
    </location>
</feature>
<protein>
    <submittedName>
        <fullName evidence="8">BA75_02607T0</fullName>
    </submittedName>
</protein>
<evidence type="ECO:0000313" key="8">
    <source>
        <dbReference type="EMBL" id="ANZ75268.1"/>
    </source>
</evidence>
<feature type="transmembrane region" description="Helical" evidence="7">
    <location>
        <begin position="42"/>
        <end position="62"/>
    </location>
</feature>
<keyword evidence="9" id="KW-1185">Reference proteome</keyword>
<dbReference type="GO" id="GO:0012505">
    <property type="term" value="C:endomembrane system"/>
    <property type="evidence" value="ECO:0007669"/>
    <property type="project" value="UniProtKB-SubCell"/>
</dbReference>
<feature type="transmembrane region" description="Helical" evidence="7">
    <location>
        <begin position="12"/>
        <end position="30"/>
    </location>
</feature>
<dbReference type="PANTHER" id="PTHR13131:SF5">
    <property type="entry name" value="CYSTINOSIN"/>
    <property type="match status" value="1"/>
</dbReference>
<dbReference type="GO" id="GO:0005774">
    <property type="term" value="C:vacuolar membrane"/>
    <property type="evidence" value="ECO:0007669"/>
    <property type="project" value="TreeGrafter"/>
</dbReference>
<dbReference type="InterPro" id="IPR005282">
    <property type="entry name" value="LC_transporter"/>
</dbReference>
<dbReference type="AlphaFoldDB" id="A0A1B2JBU1"/>
<evidence type="ECO:0000256" key="6">
    <source>
        <dbReference type="ARBA" id="ARBA00023136"/>
    </source>
</evidence>
<proteinExistence type="predicted"/>
<reference evidence="8 9" key="1">
    <citation type="submission" date="2016-02" db="EMBL/GenBank/DDBJ databases">
        <title>Comparative genomic and transcriptomic foundation for Pichia pastoris.</title>
        <authorList>
            <person name="Love K.R."/>
            <person name="Shah K.A."/>
            <person name="Whittaker C.A."/>
            <person name="Wu J."/>
            <person name="Bartlett M.C."/>
            <person name="Ma D."/>
            <person name="Leeson R.L."/>
            <person name="Priest M."/>
            <person name="Young S.K."/>
            <person name="Love J.C."/>
        </authorList>
    </citation>
    <scope>NUCLEOTIDE SEQUENCE [LARGE SCALE GENOMIC DNA]</scope>
    <source>
        <strain evidence="8 9">ATCC 28485</strain>
    </source>
</reference>
<dbReference type="Proteomes" id="UP000094565">
    <property type="component" value="Chromosome 2"/>
</dbReference>
<evidence type="ECO:0000256" key="2">
    <source>
        <dbReference type="ARBA" id="ARBA00022448"/>
    </source>
</evidence>
<keyword evidence="6 7" id="KW-0472">Membrane</keyword>
<dbReference type="Pfam" id="PF04193">
    <property type="entry name" value="PQ-loop"/>
    <property type="match status" value="2"/>
</dbReference>
<evidence type="ECO:0000256" key="3">
    <source>
        <dbReference type="ARBA" id="ARBA00022692"/>
    </source>
</evidence>
<evidence type="ECO:0000256" key="4">
    <source>
        <dbReference type="ARBA" id="ARBA00022737"/>
    </source>
</evidence>
<dbReference type="SMART" id="SM00679">
    <property type="entry name" value="CTNS"/>
    <property type="match status" value="2"/>
</dbReference>
<name>A0A1B2JBU1_PICPA</name>
<organism evidence="8 9">
    <name type="scientific">Komagataella pastoris</name>
    <name type="common">Yeast</name>
    <name type="synonym">Pichia pastoris</name>
    <dbReference type="NCBI Taxonomy" id="4922"/>
    <lineage>
        <taxon>Eukaryota</taxon>
        <taxon>Fungi</taxon>
        <taxon>Dikarya</taxon>
        <taxon>Ascomycota</taxon>
        <taxon>Saccharomycotina</taxon>
        <taxon>Pichiomycetes</taxon>
        <taxon>Pichiales</taxon>
        <taxon>Pichiaceae</taxon>
        <taxon>Komagataella</taxon>
    </lineage>
</organism>
<accession>A0A1B2JBU1</accession>
<keyword evidence="4" id="KW-0677">Repeat</keyword>
<sequence>MLNLISTISGWAYVVTWSLGFWPPLLVNIATKSVTGLSIDFIYFNFVGYVVYVIYYACFLYNDTIRSQFSKRYTKPPSSEFESLPLVNTNDLIYAIHGLVINTLVLSQAYYWGYHKNRNQKLSRAAKLFFLGCLVYVCIMVLSIELHSGLCQWLDLLNSLGIMKIGMSIGKNIPQILYIYKRKSTKGWPIQVILFDSIGAFLSLIQLTSDAISSRSFDIIVTNTPKLVIAIEVLICNLIMFTQHYYFYRDAQPIDQRESQESMDSIIELSLKSYGSMDNLAQSDADKNEPFRVEVRDSFDVESLAWLSTAA</sequence>
<feature type="transmembrane region" description="Helical" evidence="7">
    <location>
        <begin position="187"/>
        <end position="207"/>
    </location>
</feature>
<evidence type="ECO:0000256" key="1">
    <source>
        <dbReference type="ARBA" id="ARBA00004127"/>
    </source>
</evidence>
<keyword evidence="5 7" id="KW-1133">Transmembrane helix</keyword>
<keyword evidence="3 7" id="KW-0812">Transmembrane</keyword>
<dbReference type="EMBL" id="CP014585">
    <property type="protein sequence ID" value="ANZ75268.1"/>
    <property type="molecule type" value="Genomic_DNA"/>
</dbReference>
<gene>
    <name evidence="8" type="ORF">ATY40_BA7502607</name>
</gene>
<evidence type="ECO:0000313" key="9">
    <source>
        <dbReference type="Proteomes" id="UP000094565"/>
    </source>
</evidence>
<dbReference type="Gene3D" id="1.20.1280.290">
    <property type="match status" value="2"/>
</dbReference>
<dbReference type="InterPro" id="IPR006603">
    <property type="entry name" value="PQ-loop_rpt"/>
</dbReference>
<keyword evidence="2" id="KW-0813">Transport</keyword>
<evidence type="ECO:0000256" key="5">
    <source>
        <dbReference type="ARBA" id="ARBA00022989"/>
    </source>
</evidence>
<dbReference type="PANTHER" id="PTHR13131">
    <property type="entry name" value="CYSTINOSIN"/>
    <property type="match status" value="1"/>
</dbReference>
<feature type="transmembrane region" description="Helical" evidence="7">
    <location>
        <begin position="156"/>
        <end position="180"/>
    </location>
</feature>
<dbReference type="GO" id="GO:0015184">
    <property type="term" value="F:L-cystine transmembrane transporter activity"/>
    <property type="evidence" value="ECO:0007669"/>
    <property type="project" value="TreeGrafter"/>
</dbReference>
<dbReference type="GO" id="GO:0000324">
    <property type="term" value="C:fungal-type vacuole"/>
    <property type="evidence" value="ECO:0007669"/>
    <property type="project" value="TreeGrafter"/>
</dbReference>
<feature type="transmembrane region" description="Helical" evidence="7">
    <location>
        <begin position="92"/>
        <end position="113"/>
    </location>
</feature>
<feature type="transmembrane region" description="Helical" evidence="7">
    <location>
        <begin position="125"/>
        <end position="144"/>
    </location>
</feature>
<comment type="subcellular location">
    <subcellularLocation>
        <location evidence="1">Endomembrane system</location>
        <topology evidence="1">Multi-pass membrane protein</topology>
    </subcellularLocation>
</comment>